<gene>
    <name evidence="1" type="ORF">GHT06_017334</name>
</gene>
<evidence type="ECO:0000313" key="2">
    <source>
        <dbReference type="Proteomes" id="UP000820818"/>
    </source>
</evidence>
<organism evidence="1 2">
    <name type="scientific">Daphnia sinensis</name>
    <dbReference type="NCBI Taxonomy" id="1820382"/>
    <lineage>
        <taxon>Eukaryota</taxon>
        <taxon>Metazoa</taxon>
        <taxon>Ecdysozoa</taxon>
        <taxon>Arthropoda</taxon>
        <taxon>Crustacea</taxon>
        <taxon>Branchiopoda</taxon>
        <taxon>Diplostraca</taxon>
        <taxon>Cladocera</taxon>
        <taxon>Anomopoda</taxon>
        <taxon>Daphniidae</taxon>
        <taxon>Daphnia</taxon>
        <taxon>Daphnia similis group</taxon>
    </lineage>
</organism>
<evidence type="ECO:0000313" key="1">
    <source>
        <dbReference type="EMBL" id="KAI9557506.1"/>
    </source>
</evidence>
<protein>
    <submittedName>
        <fullName evidence="1">Uncharacterized protein</fullName>
    </submittedName>
</protein>
<keyword evidence="2" id="KW-1185">Reference proteome</keyword>
<proteinExistence type="predicted"/>
<dbReference type="EMBL" id="WJBH02000006">
    <property type="protein sequence ID" value="KAI9557506.1"/>
    <property type="molecule type" value="Genomic_DNA"/>
</dbReference>
<dbReference type="AlphaFoldDB" id="A0AAD5PRT2"/>
<comment type="caution">
    <text evidence="1">The sequence shown here is derived from an EMBL/GenBank/DDBJ whole genome shotgun (WGS) entry which is preliminary data.</text>
</comment>
<sequence>MRRVYRLAIKSCSSASSSVQPYEQYVRVCCTPSTAALYHRQTIQLVLFCVCLYTRQGSDDASSCVLSNCIMCVCLWDFIIG</sequence>
<accession>A0AAD5PRT2</accession>
<reference evidence="1 2" key="1">
    <citation type="submission" date="2022-05" db="EMBL/GenBank/DDBJ databases">
        <title>A multi-omics perspective on studying reproductive biology in Daphnia sinensis.</title>
        <authorList>
            <person name="Jia J."/>
        </authorList>
    </citation>
    <scope>NUCLEOTIDE SEQUENCE [LARGE SCALE GENOMIC DNA]</scope>
    <source>
        <strain evidence="1 2">WSL</strain>
    </source>
</reference>
<name>A0AAD5PRT2_9CRUS</name>
<dbReference type="Proteomes" id="UP000820818">
    <property type="component" value="Linkage Group LG6"/>
</dbReference>